<dbReference type="AlphaFoldDB" id="A0A8S1K9H9"/>
<gene>
    <name evidence="2" type="ORF">PPRIM_AZ9-3.1.T0140461</name>
</gene>
<organism evidence="2 3">
    <name type="scientific">Paramecium primaurelia</name>
    <dbReference type="NCBI Taxonomy" id="5886"/>
    <lineage>
        <taxon>Eukaryota</taxon>
        <taxon>Sar</taxon>
        <taxon>Alveolata</taxon>
        <taxon>Ciliophora</taxon>
        <taxon>Intramacronucleata</taxon>
        <taxon>Oligohymenophorea</taxon>
        <taxon>Peniculida</taxon>
        <taxon>Parameciidae</taxon>
        <taxon>Paramecium</taxon>
    </lineage>
</organism>
<comment type="caution">
    <text evidence="2">The sequence shown here is derived from an EMBL/GenBank/DDBJ whole genome shotgun (WGS) entry which is preliminary data.</text>
</comment>
<dbReference type="Proteomes" id="UP000688137">
    <property type="component" value="Unassembled WGS sequence"/>
</dbReference>
<dbReference type="EMBL" id="CAJJDM010000011">
    <property type="protein sequence ID" value="CAD8050355.1"/>
    <property type="molecule type" value="Genomic_DNA"/>
</dbReference>
<sequence>MIQTFFGLCHLFNRRKLKKNLMIKYQYFVETLIVLILIQYNTQKQQNLLLKELKCVQIKSSYKMRYQTLWSFQTKLTESIDQFHKFTNYTQNVNYYIKYCLNDALITFTNIMQKQKRFQEFQKKAYYNKKQLYLILNFQGIICLFQHILILSIQSSQHTHFFVQIIVSRISNSYSIVYLTVDLTFLASSLQKVNIK</sequence>
<accession>A0A8S1K9H9</accession>
<feature type="transmembrane region" description="Helical" evidence="1">
    <location>
        <begin position="132"/>
        <end position="153"/>
    </location>
</feature>
<evidence type="ECO:0000313" key="2">
    <source>
        <dbReference type="EMBL" id="CAD8050355.1"/>
    </source>
</evidence>
<keyword evidence="1" id="KW-1133">Transmembrane helix</keyword>
<proteinExistence type="predicted"/>
<evidence type="ECO:0008006" key="4">
    <source>
        <dbReference type="Google" id="ProtNLM"/>
    </source>
</evidence>
<name>A0A8S1K9H9_PARPR</name>
<evidence type="ECO:0000313" key="3">
    <source>
        <dbReference type="Proteomes" id="UP000688137"/>
    </source>
</evidence>
<feature type="transmembrane region" description="Helical" evidence="1">
    <location>
        <begin position="21"/>
        <end position="40"/>
    </location>
</feature>
<reference evidence="2" key="1">
    <citation type="submission" date="2021-01" db="EMBL/GenBank/DDBJ databases">
        <authorList>
            <consortium name="Genoscope - CEA"/>
            <person name="William W."/>
        </authorList>
    </citation>
    <scope>NUCLEOTIDE SEQUENCE</scope>
</reference>
<feature type="transmembrane region" description="Helical" evidence="1">
    <location>
        <begin position="173"/>
        <end position="190"/>
    </location>
</feature>
<keyword evidence="1" id="KW-0472">Membrane</keyword>
<evidence type="ECO:0000256" key="1">
    <source>
        <dbReference type="SAM" id="Phobius"/>
    </source>
</evidence>
<keyword evidence="3" id="KW-1185">Reference proteome</keyword>
<protein>
    <recommendedName>
        <fullName evidence="4">Transmembrane protein</fullName>
    </recommendedName>
</protein>
<feature type="transmembrane region" description="Helical" evidence="1">
    <location>
        <begin position="95"/>
        <end position="112"/>
    </location>
</feature>
<keyword evidence="1" id="KW-0812">Transmembrane</keyword>